<dbReference type="Gene3D" id="3.10.490.10">
    <property type="entry name" value="Gamma-glutamyl cyclotransferase-like"/>
    <property type="match status" value="1"/>
</dbReference>
<reference evidence="3" key="2">
    <citation type="submission" date="2011-01" db="EMBL/GenBank/DDBJ databases">
        <title>The complete genome of Deinococcus maricopensis DSM 21211.</title>
        <authorList>
            <consortium name="US DOE Joint Genome Institute (JGI-PGF)"/>
            <person name="Lucas S."/>
            <person name="Copeland A."/>
            <person name="Lapidus A."/>
            <person name="Goodwin L."/>
            <person name="Pitluck S."/>
            <person name="Kyrpides N."/>
            <person name="Mavromatis K."/>
            <person name="Pagani I."/>
            <person name="Ivanova N."/>
            <person name="Ovchinnikova G."/>
            <person name="Zeytun A."/>
            <person name="Detter J.C."/>
            <person name="Han C."/>
            <person name="Land M."/>
            <person name="Hauser L."/>
            <person name="Markowitz V."/>
            <person name="Cheng J.-F."/>
            <person name="Hugenholtz P."/>
            <person name="Woyke T."/>
            <person name="Wu D."/>
            <person name="Pukall R."/>
            <person name="Gehrich-Schroeter G."/>
            <person name="Brambilla E."/>
            <person name="Klenk H.-P."/>
            <person name="Eisen J.A."/>
        </authorList>
    </citation>
    <scope>NUCLEOTIDE SEQUENCE [LARGE SCALE GENOMIC DNA]</scope>
    <source>
        <strain evidence="3">DSM 21211 / LMG 22137 / NRRL B-23946 / LB-34</strain>
    </source>
</reference>
<dbReference type="InterPro" id="IPR036568">
    <property type="entry name" value="GGCT-like_sf"/>
</dbReference>
<evidence type="ECO:0000313" key="3">
    <source>
        <dbReference type="Proteomes" id="UP000008635"/>
    </source>
</evidence>
<dbReference type="EMBL" id="CP002454">
    <property type="protein sequence ID" value="ADV68844.1"/>
    <property type="molecule type" value="Genomic_DNA"/>
</dbReference>
<dbReference type="AlphaFoldDB" id="E8U4H9"/>
<proteinExistence type="predicted"/>
<keyword evidence="3" id="KW-1185">Reference proteome</keyword>
<dbReference type="InterPro" id="IPR009288">
    <property type="entry name" value="AIG2-like_dom"/>
</dbReference>
<dbReference type="Proteomes" id="UP000008635">
    <property type="component" value="Chromosome"/>
</dbReference>
<evidence type="ECO:0000313" key="2">
    <source>
        <dbReference type="EMBL" id="ADV68844.1"/>
    </source>
</evidence>
<dbReference type="InterPro" id="IPR013024">
    <property type="entry name" value="GGCT-like"/>
</dbReference>
<dbReference type="CDD" id="cd06661">
    <property type="entry name" value="GGCT_like"/>
    <property type="match status" value="1"/>
</dbReference>
<dbReference type="RefSeq" id="WP_013558347.1">
    <property type="nucleotide sequence ID" value="NC_014958.1"/>
</dbReference>
<dbReference type="KEGG" id="dmr:Deima_3217"/>
<dbReference type="HOGENOM" id="CLU_083466_2_1_0"/>
<dbReference type="eggNOG" id="COG2105">
    <property type="taxonomic scope" value="Bacteria"/>
</dbReference>
<dbReference type="STRING" id="709986.Deima_3217"/>
<evidence type="ECO:0000259" key="1">
    <source>
        <dbReference type="Pfam" id="PF06094"/>
    </source>
</evidence>
<dbReference type="Pfam" id="PF06094">
    <property type="entry name" value="GGACT"/>
    <property type="match status" value="1"/>
</dbReference>
<accession>E8U4H9</accession>
<organism evidence="2 3">
    <name type="scientific">Deinococcus maricopensis (strain DSM 21211 / LMG 22137 / NRRL B-23946 / LB-34)</name>
    <dbReference type="NCBI Taxonomy" id="709986"/>
    <lineage>
        <taxon>Bacteria</taxon>
        <taxon>Thermotogati</taxon>
        <taxon>Deinococcota</taxon>
        <taxon>Deinococci</taxon>
        <taxon>Deinococcales</taxon>
        <taxon>Deinococcaceae</taxon>
        <taxon>Deinococcus</taxon>
    </lineage>
</organism>
<name>E8U4H9_DEIML</name>
<gene>
    <name evidence="2" type="ordered locus">Deima_3217</name>
</gene>
<dbReference type="SUPFAM" id="SSF110857">
    <property type="entry name" value="Gamma-glutamyl cyclotransferase-like"/>
    <property type="match status" value="1"/>
</dbReference>
<reference evidence="2 3" key="1">
    <citation type="journal article" date="2011" name="Stand. Genomic Sci.">
        <title>Complete genome sequence of Deinococcus maricopensis type strain (LB-34).</title>
        <authorList>
            <person name="Pukall R."/>
            <person name="Zeytun A."/>
            <person name="Lucas S."/>
            <person name="Lapidus A."/>
            <person name="Hammon N."/>
            <person name="Deshpande S."/>
            <person name="Nolan M."/>
            <person name="Cheng J.F."/>
            <person name="Pitluck S."/>
            <person name="Liolios K."/>
            <person name="Pagani I."/>
            <person name="Mikhailova N."/>
            <person name="Ivanova N."/>
            <person name="Mavromatis K."/>
            <person name="Pati A."/>
            <person name="Tapia R."/>
            <person name="Han C."/>
            <person name="Goodwin L."/>
            <person name="Chen A."/>
            <person name="Palaniappan K."/>
            <person name="Land M."/>
            <person name="Hauser L."/>
            <person name="Chang Y.J."/>
            <person name="Jeffries C.D."/>
            <person name="Brambilla E.M."/>
            <person name="Rohde M."/>
            <person name="Goker M."/>
            <person name="Detter J.C."/>
            <person name="Woyke T."/>
            <person name="Bristow J."/>
            <person name="Eisen J.A."/>
            <person name="Markowitz V."/>
            <person name="Hugenholtz P."/>
            <person name="Kyrpides N.C."/>
            <person name="Klenk H.P."/>
        </authorList>
    </citation>
    <scope>NUCLEOTIDE SEQUENCE [LARGE SCALE GENOMIC DNA]</scope>
    <source>
        <strain evidence="3">DSM 21211 / LMG 22137 / NRRL B-23946 / LB-34</strain>
    </source>
</reference>
<protein>
    <submittedName>
        <fullName evidence="2">AIG2 family protein</fullName>
    </submittedName>
</protein>
<sequence length="145" mass="15470">MTRSASPDDPPRVFVYGTLMPGERNAHVAGAGVHAARATLAGFALFHLEPEGYPVLRPDPDAAPVQGWVYTYAPAAWTAALPGLDALEGVHDQPPLYARVRAVAQAAGSALEAWVYVFVRHERLRQGGAVRVPGGDWAARRHGSP</sequence>
<dbReference type="OrthoDB" id="8538589at2"/>
<feature type="domain" description="Gamma-glutamylcyclotransferase AIG2-like" evidence="1">
    <location>
        <begin position="13"/>
        <end position="138"/>
    </location>
</feature>